<evidence type="ECO:0000313" key="3">
    <source>
        <dbReference type="EMBL" id="MFF5293042.1"/>
    </source>
</evidence>
<gene>
    <name evidence="3" type="ORF">ACFY35_26685</name>
</gene>
<comment type="caution">
    <text evidence="3">The sequence shown here is derived from an EMBL/GenBank/DDBJ whole genome shotgun (WGS) entry which is preliminary data.</text>
</comment>
<evidence type="ECO:0000256" key="1">
    <source>
        <dbReference type="SAM" id="MobiDB-lite"/>
    </source>
</evidence>
<dbReference type="Proteomes" id="UP001602245">
    <property type="component" value="Unassembled WGS sequence"/>
</dbReference>
<dbReference type="EMBL" id="JBIAZU010000005">
    <property type="protein sequence ID" value="MFF5293042.1"/>
    <property type="molecule type" value="Genomic_DNA"/>
</dbReference>
<dbReference type="Pfam" id="PF13020">
    <property type="entry name" value="NOV_C"/>
    <property type="match status" value="1"/>
</dbReference>
<evidence type="ECO:0000259" key="2">
    <source>
        <dbReference type="Pfam" id="PF13020"/>
    </source>
</evidence>
<dbReference type="RefSeq" id="WP_157296972.1">
    <property type="nucleotide sequence ID" value="NZ_JBIAZU010000005.1"/>
</dbReference>
<proteinExistence type="predicted"/>
<keyword evidence="4" id="KW-1185">Reference proteome</keyword>
<organism evidence="3 4">
    <name type="scientific">Paractinoplanes globisporus</name>
    <dbReference type="NCBI Taxonomy" id="113565"/>
    <lineage>
        <taxon>Bacteria</taxon>
        <taxon>Bacillati</taxon>
        <taxon>Actinomycetota</taxon>
        <taxon>Actinomycetes</taxon>
        <taxon>Micromonosporales</taxon>
        <taxon>Micromonosporaceae</taxon>
        <taxon>Paractinoplanes</taxon>
    </lineage>
</organism>
<dbReference type="SUPFAM" id="SSF88697">
    <property type="entry name" value="PUA domain-like"/>
    <property type="match status" value="1"/>
</dbReference>
<protein>
    <submittedName>
        <fullName evidence="3">Protein NO VEIN domain-containing protein</fullName>
    </submittedName>
</protein>
<feature type="domain" description="Protein NO VEIN C-terminal" evidence="2">
    <location>
        <begin position="227"/>
        <end position="293"/>
    </location>
</feature>
<dbReference type="InterPro" id="IPR024975">
    <property type="entry name" value="NOV_C"/>
</dbReference>
<feature type="region of interest" description="Disordered" evidence="1">
    <location>
        <begin position="183"/>
        <end position="211"/>
    </location>
</feature>
<dbReference type="InterPro" id="IPR015947">
    <property type="entry name" value="PUA-like_sf"/>
</dbReference>
<name>A0ABW6WLP7_9ACTN</name>
<sequence>MAVNEWWASDPKQRFWLEITDREDLGEDLHAPQLDGSGRPNWTYDLVRHAQQGDVVLHWHKNQVGYPAIVGYSEVVGPLREGEIVWRAHGTYGRVRTAPTPSASWRMPIRGYEALAAPVGQDVLRTAEPQLRELFTRLSAEHKGSLYFPFVFSDSRPVRTTQGYMTKFPAELLNILPGLEQIPAGSSGTRGADGARERPTRAGSSRTPRSARGAGYIADAVLRRALERHAVAVAAAFYQHEGWLVADVGTKKSWDLELTHKQTGAVRHVEVKGSTLAATEVELTVAEVNHSREGVSCDLFVVGGIEYEPDGSNGYSTSGGSRRIWRDWTAADSSLRAVRFRYRLPDQGCEYL</sequence>
<evidence type="ECO:0000313" key="4">
    <source>
        <dbReference type="Proteomes" id="UP001602245"/>
    </source>
</evidence>
<reference evidence="3 4" key="1">
    <citation type="submission" date="2024-10" db="EMBL/GenBank/DDBJ databases">
        <title>The Natural Products Discovery Center: Release of the First 8490 Sequenced Strains for Exploring Actinobacteria Biosynthetic Diversity.</title>
        <authorList>
            <person name="Kalkreuter E."/>
            <person name="Kautsar S.A."/>
            <person name="Yang D."/>
            <person name="Bader C.D."/>
            <person name="Teijaro C.N."/>
            <person name="Fluegel L."/>
            <person name="Davis C.M."/>
            <person name="Simpson J.R."/>
            <person name="Lauterbach L."/>
            <person name="Steele A.D."/>
            <person name="Gui C."/>
            <person name="Meng S."/>
            <person name="Li G."/>
            <person name="Viehrig K."/>
            <person name="Ye F."/>
            <person name="Su P."/>
            <person name="Kiefer A.F."/>
            <person name="Nichols A."/>
            <person name="Cepeda A.J."/>
            <person name="Yan W."/>
            <person name="Fan B."/>
            <person name="Jiang Y."/>
            <person name="Adhikari A."/>
            <person name="Zheng C.-J."/>
            <person name="Schuster L."/>
            <person name="Cowan T.M."/>
            <person name="Smanski M.J."/>
            <person name="Chevrette M.G."/>
            <person name="De Carvalho L.P.S."/>
            <person name="Shen B."/>
        </authorList>
    </citation>
    <scope>NUCLEOTIDE SEQUENCE [LARGE SCALE GENOMIC DNA]</scope>
    <source>
        <strain evidence="3 4">NPDC000087</strain>
    </source>
</reference>
<accession>A0ABW6WLP7</accession>